<dbReference type="GO" id="GO:0030682">
    <property type="term" value="P:symbiont-mediated perturbation of host defenses"/>
    <property type="evidence" value="ECO:0007669"/>
    <property type="project" value="InterPro"/>
</dbReference>
<dbReference type="Pfam" id="PF02098">
    <property type="entry name" value="His_binding"/>
    <property type="match status" value="1"/>
</dbReference>
<dbReference type="Gene3D" id="2.40.128.20">
    <property type="match status" value="1"/>
</dbReference>
<dbReference type="GO" id="GO:0043176">
    <property type="term" value="F:amine binding"/>
    <property type="evidence" value="ECO:0007669"/>
    <property type="project" value="InterPro"/>
</dbReference>
<protein>
    <submittedName>
        <fullName evidence="1">Lipocalin</fullName>
    </submittedName>
</protein>
<proteinExistence type="predicted"/>
<reference evidence="1" key="1">
    <citation type="journal article" date="2016" name="Ticks Tick Borne Dis.">
        <title>De novo assembly and annotation of the salivary gland transcriptome of Rhipicephalus appendiculatus male and female ticks during blood feeding.</title>
        <authorList>
            <person name="de Castro M.H."/>
            <person name="de Klerk D."/>
            <person name="Pienaar R."/>
            <person name="Latif A.A."/>
            <person name="Rees D.J."/>
            <person name="Mans B.J."/>
        </authorList>
    </citation>
    <scope>NUCLEOTIDE SEQUENCE</scope>
    <source>
        <tissue evidence="1">Salivary glands</tissue>
    </source>
</reference>
<sequence>MTRYHDVSMYFALAIALALLGGTFGNTIRDSTKKTTLKELREALETNEKFWLKKRTYNITGHSCVYAKKVLLENNKYEFEQHFLNNSQKVKHELMAQLSEGQDGAVMNVGQKGGETTVPYTLKYWRYYEKCGILTLTRKNVEECEMHVWDSHIRYDTPYCYAAYKRICPDRQSYEVYKRYCK</sequence>
<dbReference type="EMBL" id="GEDV01006724">
    <property type="protein sequence ID" value="JAP81833.1"/>
    <property type="molecule type" value="Transcribed_RNA"/>
</dbReference>
<organism evidence="1">
    <name type="scientific">Rhipicephalus appendiculatus</name>
    <name type="common">Brown ear tick</name>
    <dbReference type="NCBI Taxonomy" id="34631"/>
    <lineage>
        <taxon>Eukaryota</taxon>
        <taxon>Metazoa</taxon>
        <taxon>Ecdysozoa</taxon>
        <taxon>Arthropoda</taxon>
        <taxon>Chelicerata</taxon>
        <taxon>Arachnida</taxon>
        <taxon>Acari</taxon>
        <taxon>Parasitiformes</taxon>
        <taxon>Ixodida</taxon>
        <taxon>Ixodoidea</taxon>
        <taxon>Ixodidae</taxon>
        <taxon>Rhipicephalinae</taxon>
        <taxon>Rhipicephalus</taxon>
        <taxon>Rhipicephalus</taxon>
    </lineage>
</organism>
<dbReference type="SUPFAM" id="SSF50814">
    <property type="entry name" value="Lipocalins"/>
    <property type="match status" value="1"/>
</dbReference>
<dbReference type="AlphaFoldDB" id="A0A131YRE7"/>
<dbReference type="InterPro" id="IPR002970">
    <property type="entry name" value="Tick_his-bd"/>
</dbReference>
<evidence type="ECO:0000313" key="1">
    <source>
        <dbReference type="EMBL" id="JAP81833.1"/>
    </source>
</evidence>
<accession>A0A131YRE7</accession>
<name>A0A131YRE7_RHIAP</name>
<dbReference type="InterPro" id="IPR012674">
    <property type="entry name" value="Calycin"/>
</dbReference>